<keyword evidence="13" id="KW-0548">Nucleotidyltransferase</keyword>
<gene>
    <name evidence="13" type="ordered locus">SYNW1173</name>
</gene>
<evidence type="ECO:0000256" key="2">
    <source>
        <dbReference type="ARBA" id="ARBA00006521"/>
    </source>
</evidence>
<dbReference type="Pfam" id="PF03167">
    <property type="entry name" value="UDG"/>
    <property type="match status" value="1"/>
</dbReference>
<keyword evidence="11" id="KW-0234">DNA repair</keyword>
<evidence type="ECO:0000256" key="5">
    <source>
        <dbReference type="ARBA" id="ARBA00022485"/>
    </source>
</evidence>
<protein>
    <recommendedName>
        <fullName evidence="4">Type-4 uracil-DNA glycosylase</fullName>
        <ecNumber evidence="3">3.2.2.27</ecNumber>
    </recommendedName>
</protein>
<dbReference type="CDD" id="cd10030">
    <property type="entry name" value="UDG-F4_TTUDGA_SPO1dp_like"/>
    <property type="match status" value="1"/>
</dbReference>
<dbReference type="InterPro" id="IPR036895">
    <property type="entry name" value="Uracil-DNA_glycosylase-like_sf"/>
</dbReference>
<dbReference type="PANTHER" id="PTHR33693:SF1">
    <property type="entry name" value="TYPE-4 URACIL-DNA GLYCOSYLASE"/>
    <property type="match status" value="1"/>
</dbReference>
<dbReference type="SUPFAM" id="SSF52141">
    <property type="entry name" value="Uracil-DNA glycosylase-like"/>
    <property type="match status" value="1"/>
</dbReference>
<reference evidence="13 14" key="1">
    <citation type="journal article" date="2003" name="Nature">
        <title>The genome of a motile marine Synechococcus.</title>
        <authorList>
            <person name="Palenik B."/>
            <person name="Brahamsha B."/>
            <person name="Larimer F."/>
            <person name="Land M."/>
            <person name="Hauser L."/>
            <person name="Chain P."/>
            <person name="Lamerdin J."/>
            <person name="Regala W."/>
            <person name="Allen E.A."/>
            <person name="McCarren J."/>
            <person name="Paulsen I."/>
            <person name="Dufresne A."/>
            <person name="Partensky F."/>
            <person name="Webb E."/>
            <person name="Waterbury J."/>
        </authorList>
    </citation>
    <scope>NUCLEOTIDE SEQUENCE [LARGE SCALE GENOMIC DNA]</scope>
    <source>
        <strain evidence="13 14">WH8102</strain>
    </source>
</reference>
<evidence type="ECO:0000256" key="4">
    <source>
        <dbReference type="ARBA" id="ARBA00019403"/>
    </source>
</evidence>
<evidence type="ECO:0000256" key="1">
    <source>
        <dbReference type="ARBA" id="ARBA00001400"/>
    </source>
</evidence>
<evidence type="ECO:0000259" key="12">
    <source>
        <dbReference type="SMART" id="SM00986"/>
    </source>
</evidence>
<dbReference type="PANTHER" id="PTHR33693">
    <property type="entry name" value="TYPE-5 URACIL-DNA GLYCOSYLASE"/>
    <property type="match status" value="1"/>
</dbReference>
<dbReference type="EC" id="3.2.2.27" evidence="3"/>
<name>Q7U713_PARMW</name>
<dbReference type="InterPro" id="IPR005122">
    <property type="entry name" value="Uracil-DNA_glycosylase-like"/>
</dbReference>
<dbReference type="EMBL" id="BX569692">
    <property type="protein sequence ID" value="CAE07688.1"/>
    <property type="molecule type" value="Genomic_DNA"/>
</dbReference>
<evidence type="ECO:0000256" key="10">
    <source>
        <dbReference type="ARBA" id="ARBA00023014"/>
    </source>
</evidence>
<keyword evidence="10" id="KW-0411">Iron-sulfur</keyword>
<sequence length="187" mass="20657">MAMLELRDCEQCTGCDLALTRERVVISRGAATAPLMLIGEAPGAREDALGQPFVGRSGQLLDRLLQDVGLNPESDLYICNAVKCRPPQNRRPKRAELTACRPWLDHQIDQVNPRVIVLLGATAVESLLGIKGGMTQLRGQWLSWDGRDVMPIFHPSYLLRNPSKASDAPTALTRSDLSTVQQRLCER</sequence>
<keyword evidence="13" id="KW-0808">Transferase</keyword>
<proteinExistence type="inferred from homology"/>
<feature type="domain" description="Uracil-DNA glycosylase-like" evidence="12">
    <location>
        <begin position="26"/>
        <end position="178"/>
    </location>
</feature>
<keyword evidence="9" id="KW-0408">Iron</keyword>
<dbReference type="GO" id="GO:0006281">
    <property type="term" value="P:DNA repair"/>
    <property type="evidence" value="ECO:0007669"/>
    <property type="project" value="UniProtKB-KW"/>
</dbReference>
<dbReference type="SMART" id="SM00986">
    <property type="entry name" value="UDG"/>
    <property type="match status" value="1"/>
</dbReference>
<keyword evidence="14" id="KW-1185">Reference proteome</keyword>
<evidence type="ECO:0000256" key="7">
    <source>
        <dbReference type="ARBA" id="ARBA00022763"/>
    </source>
</evidence>
<dbReference type="GO" id="GO:0016779">
    <property type="term" value="F:nucleotidyltransferase activity"/>
    <property type="evidence" value="ECO:0007669"/>
    <property type="project" value="UniProtKB-KW"/>
</dbReference>
<keyword evidence="6" id="KW-0479">Metal-binding</keyword>
<keyword evidence="7" id="KW-0227">DNA damage</keyword>
<comment type="catalytic activity">
    <reaction evidence="1">
        <text>Hydrolyzes single-stranded DNA or mismatched double-stranded DNA and polynucleotides, releasing free uracil.</text>
        <dbReference type="EC" id="3.2.2.27"/>
    </reaction>
</comment>
<keyword evidence="8" id="KW-0378">Hydrolase</keyword>
<dbReference type="GO" id="GO:0051539">
    <property type="term" value="F:4 iron, 4 sulfur cluster binding"/>
    <property type="evidence" value="ECO:0007669"/>
    <property type="project" value="UniProtKB-KW"/>
</dbReference>
<dbReference type="HOGENOM" id="CLU_044815_1_3_3"/>
<dbReference type="RefSeq" id="WP_011128038.1">
    <property type="nucleotide sequence ID" value="NC_005070.1"/>
</dbReference>
<dbReference type="Gene3D" id="3.40.470.10">
    <property type="entry name" value="Uracil-DNA glycosylase-like domain"/>
    <property type="match status" value="1"/>
</dbReference>
<dbReference type="InterPro" id="IPR051536">
    <property type="entry name" value="UDG_Type-4/5"/>
</dbReference>
<evidence type="ECO:0000256" key="9">
    <source>
        <dbReference type="ARBA" id="ARBA00023004"/>
    </source>
</evidence>
<dbReference type="SMART" id="SM00987">
    <property type="entry name" value="UreE_C"/>
    <property type="match status" value="1"/>
</dbReference>
<evidence type="ECO:0000313" key="13">
    <source>
        <dbReference type="EMBL" id="CAE07688.1"/>
    </source>
</evidence>
<evidence type="ECO:0000313" key="14">
    <source>
        <dbReference type="Proteomes" id="UP000001422"/>
    </source>
</evidence>
<dbReference type="eggNOG" id="COG1573">
    <property type="taxonomic scope" value="Bacteria"/>
</dbReference>
<evidence type="ECO:0000256" key="3">
    <source>
        <dbReference type="ARBA" id="ARBA00012030"/>
    </source>
</evidence>
<dbReference type="KEGG" id="syw:SYNW1173"/>
<organism evidence="13 14">
    <name type="scientific">Parasynechococcus marenigrum (strain WH8102)</name>
    <dbReference type="NCBI Taxonomy" id="84588"/>
    <lineage>
        <taxon>Bacteria</taxon>
        <taxon>Bacillati</taxon>
        <taxon>Cyanobacteriota</taxon>
        <taxon>Cyanophyceae</taxon>
        <taxon>Synechococcales</taxon>
        <taxon>Prochlorococcaceae</taxon>
        <taxon>Parasynechococcus</taxon>
        <taxon>Parasynechococcus marenigrum</taxon>
    </lineage>
</organism>
<evidence type="ECO:0000256" key="6">
    <source>
        <dbReference type="ARBA" id="ARBA00022723"/>
    </source>
</evidence>
<dbReference type="STRING" id="84588.SYNW1173"/>
<accession>Q7U713</accession>
<dbReference type="NCBIfam" id="TIGR00758">
    <property type="entry name" value="UDG_fam4"/>
    <property type="match status" value="1"/>
</dbReference>
<keyword evidence="5" id="KW-0004">4Fe-4S</keyword>
<dbReference type="InterPro" id="IPR005273">
    <property type="entry name" value="Ura-DNA_glyco_family4"/>
</dbReference>
<dbReference type="Proteomes" id="UP000001422">
    <property type="component" value="Chromosome"/>
</dbReference>
<dbReference type="GO" id="GO:0046872">
    <property type="term" value="F:metal ion binding"/>
    <property type="evidence" value="ECO:0007669"/>
    <property type="project" value="UniProtKB-KW"/>
</dbReference>
<dbReference type="AlphaFoldDB" id="Q7U713"/>
<evidence type="ECO:0000256" key="11">
    <source>
        <dbReference type="ARBA" id="ARBA00023204"/>
    </source>
</evidence>
<evidence type="ECO:0000256" key="8">
    <source>
        <dbReference type="ARBA" id="ARBA00022801"/>
    </source>
</evidence>
<comment type="similarity">
    <text evidence="2">Belongs to the uracil-DNA glycosylase (UDG) superfamily. Type 4 (UDGa) family.</text>
</comment>
<dbReference type="GO" id="GO:0004844">
    <property type="term" value="F:uracil DNA N-glycosylase activity"/>
    <property type="evidence" value="ECO:0007669"/>
    <property type="project" value="UniProtKB-EC"/>
</dbReference>